<evidence type="ECO:0000259" key="10">
    <source>
        <dbReference type="Pfam" id="PF00155"/>
    </source>
</evidence>
<evidence type="ECO:0000256" key="6">
    <source>
        <dbReference type="ARBA" id="ARBA00025708"/>
    </source>
</evidence>
<evidence type="ECO:0000313" key="11">
    <source>
        <dbReference type="EMBL" id="OAF66283.1"/>
    </source>
</evidence>
<evidence type="ECO:0000256" key="4">
    <source>
        <dbReference type="ARBA" id="ARBA00022679"/>
    </source>
</evidence>
<dbReference type="EC" id="2.6.1.2" evidence="8"/>
<keyword evidence="12" id="KW-1185">Reference proteome</keyword>
<dbReference type="Gene3D" id="1.10.287.1970">
    <property type="match status" value="1"/>
</dbReference>
<name>A0A177AY22_9BILA</name>
<dbReference type="InterPro" id="IPR004839">
    <property type="entry name" value="Aminotransferase_I/II_large"/>
</dbReference>
<dbReference type="InterPro" id="IPR015422">
    <property type="entry name" value="PyrdxlP-dep_Trfase_small"/>
</dbReference>
<dbReference type="OrthoDB" id="1732682at2759"/>
<dbReference type="GO" id="GO:0004021">
    <property type="term" value="F:L-alanine:2-oxoglutarate aminotransferase activity"/>
    <property type="evidence" value="ECO:0007669"/>
    <property type="project" value="UniProtKB-EC"/>
</dbReference>
<dbReference type="AlphaFoldDB" id="A0A177AY22"/>
<dbReference type="Proteomes" id="UP000078046">
    <property type="component" value="Unassembled WGS sequence"/>
</dbReference>
<evidence type="ECO:0000313" key="12">
    <source>
        <dbReference type="Proteomes" id="UP000078046"/>
    </source>
</evidence>
<proteinExistence type="inferred from homology"/>
<feature type="domain" description="Aminotransferase class I/classII large" evidence="10">
    <location>
        <begin position="195"/>
        <end position="524"/>
    </location>
</feature>
<dbReference type="FunFam" id="3.90.1150.10:FF:000010">
    <property type="entry name" value="Alanine aminotransferase 2"/>
    <property type="match status" value="1"/>
</dbReference>
<evidence type="ECO:0000256" key="2">
    <source>
        <dbReference type="ARBA" id="ARBA00011738"/>
    </source>
</evidence>
<comment type="similarity">
    <text evidence="7">Belongs to the class-I pyridoxal-phosphate-dependent aminotransferase family. Alanine aminotransferase subfamily.</text>
</comment>
<dbReference type="PANTHER" id="PTHR11751:SF29">
    <property type="entry name" value="ALANINE TRANSAMINASE"/>
    <property type="match status" value="1"/>
</dbReference>
<dbReference type="GO" id="GO:0030170">
    <property type="term" value="F:pyridoxal phosphate binding"/>
    <property type="evidence" value="ECO:0007669"/>
    <property type="project" value="InterPro"/>
</dbReference>
<accession>A0A177AY22</accession>
<evidence type="ECO:0000256" key="9">
    <source>
        <dbReference type="ARBA" id="ARBA00047412"/>
    </source>
</evidence>
<dbReference type="Gene3D" id="3.40.640.10">
    <property type="entry name" value="Type I PLP-dependent aspartate aminotransferase-like (Major domain)"/>
    <property type="match status" value="1"/>
</dbReference>
<dbReference type="InterPro" id="IPR015421">
    <property type="entry name" value="PyrdxlP-dep_Trfase_major"/>
</dbReference>
<dbReference type="UniPathway" id="UPA00528">
    <property type="reaction ID" value="UER00586"/>
</dbReference>
<comment type="caution">
    <text evidence="11">The sequence shown here is derived from an EMBL/GenBank/DDBJ whole genome shotgun (WGS) entry which is preliminary data.</text>
</comment>
<evidence type="ECO:0000256" key="7">
    <source>
        <dbReference type="ARBA" id="ARBA00025785"/>
    </source>
</evidence>
<organism evidence="11 12">
    <name type="scientific">Intoshia linei</name>
    <dbReference type="NCBI Taxonomy" id="1819745"/>
    <lineage>
        <taxon>Eukaryota</taxon>
        <taxon>Metazoa</taxon>
        <taxon>Spiralia</taxon>
        <taxon>Lophotrochozoa</taxon>
        <taxon>Mesozoa</taxon>
        <taxon>Orthonectida</taxon>
        <taxon>Rhopaluridae</taxon>
        <taxon>Intoshia</taxon>
    </lineage>
</organism>
<sequence length="538" mass="60532">MLLSKSFNKINIKRLSTLKKKIMTCKKLAPVGITDKNINENVVKLQYAVRGPIPSRAIEIEKDLKNKKEGKYAFSRTIRANIGDAQAMGQKPFTYVRQMISAISLLSLESNHREALNYLPSDVVLRAKEIVDSMDGKSMGAYTNSTGIARISQNVQTYIHERDAKGHGELSKDIQNILKNQSESISGVVDMDDGFQSEHVFLSAGASAAIRTMLTLLIGSKNVKQSGIMIPVPQYPLYSASIDEYNMKSIPYYLNESNGWSMEIEELERSLEQHKAKCTPRAIVVINPGNPTGNVLTLENLVKIVQFAYKNNLIILSDEVYQYNVYDKNLKFYSMKSVVKELGLPITLASFHSISKGYFGECGLRGGYCELYNASDFTWNMIKKVLSVNLCPSTISQSVIDLLVNPPKKDEISFNQYYNDMDAVLSELKLKAQMVTDKLNEIEGITCNPVKGAMYAFPQIQIPEKAILKAKELKVEPDSLYCMELLENHGVCVVPGSGFLQKPDTYHFRTTILPPKELLTEMLEIIKQFHYEFTKKYA</sequence>
<comment type="pathway">
    <text evidence="6">Amino-acid degradation; L-alanine degradation via transaminase pathway; pyruvate from L-alanine: step 1/1.</text>
</comment>
<evidence type="ECO:0000256" key="8">
    <source>
        <dbReference type="ARBA" id="ARBA00026106"/>
    </source>
</evidence>
<comment type="subunit">
    <text evidence="2">Homodimer.</text>
</comment>
<dbReference type="CDD" id="cd00609">
    <property type="entry name" value="AAT_like"/>
    <property type="match status" value="1"/>
</dbReference>
<keyword evidence="4" id="KW-0808">Transferase</keyword>
<keyword evidence="3" id="KW-0032">Aminotransferase</keyword>
<comment type="catalytic activity">
    <reaction evidence="9">
        <text>L-alanine + 2-oxoglutarate = pyruvate + L-glutamate</text>
        <dbReference type="Rhea" id="RHEA:19453"/>
        <dbReference type="ChEBI" id="CHEBI:15361"/>
        <dbReference type="ChEBI" id="CHEBI:16810"/>
        <dbReference type="ChEBI" id="CHEBI:29985"/>
        <dbReference type="ChEBI" id="CHEBI:57972"/>
        <dbReference type="EC" id="2.6.1.2"/>
    </reaction>
</comment>
<dbReference type="InterPro" id="IPR045088">
    <property type="entry name" value="ALAT1/2-like"/>
</dbReference>
<dbReference type="PANTHER" id="PTHR11751">
    <property type="entry name" value="ALANINE AMINOTRANSFERASE"/>
    <property type="match status" value="1"/>
</dbReference>
<dbReference type="Gene3D" id="3.90.1150.10">
    <property type="entry name" value="Aspartate Aminotransferase, domain 1"/>
    <property type="match status" value="1"/>
</dbReference>
<dbReference type="GO" id="GO:0042853">
    <property type="term" value="P:L-alanine catabolic process"/>
    <property type="evidence" value="ECO:0007669"/>
    <property type="project" value="UniProtKB-UniPathway"/>
</dbReference>
<evidence type="ECO:0000256" key="3">
    <source>
        <dbReference type="ARBA" id="ARBA00022576"/>
    </source>
</evidence>
<reference evidence="11 12" key="1">
    <citation type="submission" date="2016-04" db="EMBL/GenBank/DDBJ databases">
        <title>The genome of Intoshia linei affirms orthonectids as highly simplified spiralians.</title>
        <authorList>
            <person name="Mikhailov K.V."/>
            <person name="Slusarev G.S."/>
            <person name="Nikitin M.A."/>
            <person name="Logacheva M.D."/>
            <person name="Penin A."/>
            <person name="Aleoshin V."/>
            <person name="Panchin Y.V."/>
        </authorList>
    </citation>
    <scope>NUCLEOTIDE SEQUENCE [LARGE SCALE GENOMIC DNA]</scope>
    <source>
        <strain evidence="11">Intl2013</strain>
        <tissue evidence="11">Whole animal</tissue>
    </source>
</reference>
<evidence type="ECO:0000256" key="1">
    <source>
        <dbReference type="ARBA" id="ARBA00001933"/>
    </source>
</evidence>
<gene>
    <name evidence="11" type="ORF">A3Q56_05996</name>
</gene>
<dbReference type="EMBL" id="LWCA01000980">
    <property type="protein sequence ID" value="OAF66283.1"/>
    <property type="molecule type" value="Genomic_DNA"/>
</dbReference>
<dbReference type="InterPro" id="IPR015424">
    <property type="entry name" value="PyrdxlP-dep_Trfase"/>
</dbReference>
<protein>
    <recommendedName>
        <fullName evidence="8">alanine transaminase</fullName>
        <ecNumber evidence="8">2.6.1.2</ecNumber>
    </recommendedName>
</protein>
<comment type="cofactor">
    <cofactor evidence="1">
        <name>pyridoxal 5'-phosphate</name>
        <dbReference type="ChEBI" id="CHEBI:597326"/>
    </cofactor>
</comment>
<keyword evidence="5" id="KW-0663">Pyridoxal phosphate</keyword>
<dbReference type="SUPFAM" id="SSF53383">
    <property type="entry name" value="PLP-dependent transferases"/>
    <property type="match status" value="1"/>
</dbReference>
<evidence type="ECO:0000256" key="5">
    <source>
        <dbReference type="ARBA" id="ARBA00022898"/>
    </source>
</evidence>
<dbReference type="Pfam" id="PF00155">
    <property type="entry name" value="Aminotran_1_2"/>
    <property type="match status" value="1"/>
</dbReference>
<dbReference type="FunFam" id="3.40.640.10:FF:000236">
    <property type="entry name" value="Alanine aminotransferase 2"/>
    <property type="match status" value="1"/>
</dbReference>